<dbReference type="Pfam" id="PF16021">
    <property type="entry name" value="PDCD7"/>
    <property type="match status" value="1"/>
</dbReference>
<organism evidence="2 3">
    <name type="scientific">Trichoplusia ni</name>
    <name type="common">Cabbage looper</name>
    <dbReference type="NCBI Taxonomy" id="7111"/>
    <lineage>
        <taxon>Eukaryota</taxon>
        <taxon>Metazoa</taxon>
        <taxon>Ecdysozoa</taxon>
        <taxon>Arthropoda</taxon>
        <taxon>Hexapoda</taxon>
        <taxon>Insecta</taxon>
        <taxon>Pterygota</taxon>
        <taxon>Neoptera</taxon>
        <taxon>Endopterygota</taxon>
        <taxon>Lepidoptera</taxon>
        <taxon>Glossata</taxon>
        <taxon>Ditrysia</taxon>
        <taxon>Noctuoidea</taxon>
        <taxon>Noctuidae</taxon>
        <taxon>Plusiinae</taxon>
        <taxon>Trichoplusia</taxon>
    </lineage>
</organism>
<dbReference type="PANTHER" id="PTHR48190:SF2">
    <property type="entry name" value="PROGRAMMED CELL DEATH PROTEIN 7"/>
    <property type="match status" value="1"/>
</dbReference>
<feature type="coiled-coil region" evidence="1">
    <location>
        <begin position="143"/>
        <end position="204"/>
    </location>
</feature>
<proteinExistence type="predicted"/>
<dbReference type="AlphaFoldDB" id="A0A7E5VGZ3"/>
<dbReference type="OrthoDB" id="2289628at2759"/>
<evidence type="ECO:0000313" key="3">
    <source>
        <dbReference type="RefSeq" id="XP_026727592.1"/>
    </source>
</evidence>
<reference evidence="3" key="1">
    <citation type="submission" date="2025-08" db="UniProtKB">
        <authorList>
            <consortium name="RefSeq"/>
        </authorList>
    </citation>
    <scope>IDENTIFICATION</scope>
</reference>
<dbReference type="PANTHER" id="PTHR48190">
    <property type="entry name" value="PROGRAMMED CELL DEATH PROTEIN 7"/>
    <property type="match status" value="1"/>
</dbReference>
<evidence type="ECO:0000313" key="2">
    <source>
        <dbReference type="Proteomes" id="UP000322000"/>
    </source>
</evidence>
<keyword evidence="1" id="KW-0175">Coiled coil</keyword>
<keyword evidence="2" id="KW-1185">Reference proteome</keyword>
<dbReference type="CTD" id="6902"/>
<dbReference type="KEGG" id="tnl:113493776"/>
<dbReference type="InterPro" id="IPR031974">
    <property type="entry name" value="PDCD7"/>
</dbReference>
<accession>A0A7E5VGZ3</accession>
<dbReference type="RefSeq" id="XP_026727592.1">
    <property type="nucleotide sequence ID" value="XM_026871791.1"/>
</dbReference>
<dbReference type="GeneID" id="113493776"/>
<evidence type="ECO:0000256" key="1">
    <source>
        <dbReference type="SAM" id="Coils"/>
    </source>
</evidence>
<sequence>MSYNPNFYNNICGNNATFQSLPSVYVPPPPPPPAFFIPPSTAIVNQEQNDQEAIRKFENKTPMQKVTQVKTKSLSISEVRKEISQLVLALNNLKRKQNVLLEKLTLLPDDEWNAHVAHIEENKQQINKTLSQLNGPYLEMLRKLLAKRSAKRLRLRRRNLERKKDKEQRIKELKERSRKIDENLQKIQDNINRVKQEEEAKLEADMVLKEVLRKKGDAKKCITKLDALVKLRKARQNTARGRGENVSENDGNVFIANIDKLKSLWTQKLVLYEKEEADLRATLKKEEQNICKSETEKQVASNLDQWWGTLFGGMKPQADFKGNQEQFVNIRTQWDKYISSDGSPLPVGWVPPAPRPEHCLMDDTQ</sequence>
<protein>
    <submittedName>
        <fullName evidence="3">Uncharacterized protein LOC113493776 isoform X1</fullName>
    </submittedName>
</protein>
<dbReference type="Proteomes" id="UP000322000">
    <property type="component" value="Chromosome 5"/>
</dbReference>
<dbReference type="InterPro" id="IPR052831">
    <property type="entry name" value="Apoptosis_promoter"/>
</dbReference>
<dbReference type="GO" id="GO:0005689">
    <property type="term" value="C:U12-type spliceosomal complex"/>
    <property type="evidence" value="ECO:0007669"/>
    <property type="project" value="TreeGrafter"/>
</dbReference>
<gene>
    <name evidence="3" type="primary">LOC113493776</name>
</gene>
<dbReference type="InParanoid" id="A0A7E5VGZ3"/>
<name>A0A7E5VGZ3_TRINI</name>